<feature type="binding site" evidence="14">
    <location>
        <begin position="112"/>
        <end position="118"/>
    </location>
    <ligand>
        <name>ATP</name>
        <dbReference type="ChEBI" id="CHEBI:30616"/>
    </ligand>
</feature>
<accession>A0A2I7N451</accession>
<sequence length="461" mass="50095">MKHKIKQIHFIGIGGVGMSGIAEVLHNLGYSVTGSDAMQSYNTDRLLDIGIKVAIGHRAENVGSADVVVSSTAIDESNPEVSYARESNIPIVPRAMMLAELMRFKYGIAIAGTHGKTTTTSLAAEVLKECGLDPTFIIGGKLATTGSNAKLGDGDYLVAEADESDASFLYLSPMISIVTNIDLDHMDTYDHDEGKLKQTFVDFLHRLPFYGRAIVCAEDKRIQEIIPQVKRPLVTYGFGDYADLYATEIQAVGGTMHYRVHIKWLNLSYPIVVNMPGVHNVLNSLAVIAMALDCGGKIEDIARGLAGFHGVGRRCQHYPDIVVGDKAAILVDDYGHHPVEVKATLSALRGAYPKKRMVLVFQPHRYTRTRDLFDDFVSVLTDVDQLIITEVYAAGEKPLALADGRSLVRAIRLQGNENAIFAEDLDDAETKLFNVLQNGDLVVTMGAGSVGKLPAKLAGTH</sequence>
<keyword evidence="9 14" id="KW-0133">Cell shape</keyword>
<dbReference type="AlphaFoldDB" id="A0A2I7N451"/>
<keyword evidence="10 14" id="KW-0573">Peptidoglycan synthesis</keyword>
<dbReference type="GO" id="GO:0005524">
    <property type="term" value="F:ATP binding"/>
    <property type="evidence" value="ECO:0007669"/>
    <property type="project" value="UniProtKB-UniRule"/>
</dbReference>
<evidence type="ECO:0000256" key="10">
    <source>
        <dbReference type="ARBA" id="ARBA00022984"/>
    </source>
</evidence>
<evidence type="ECO:0000259" key="17">
    <source>
        <dbReference type="Pfam" id="PF08245"/>
    </source>
</evidence>
<dbReference type="Pfam" id="PF02875">
    <property type="entry name" value="Mur_ligase_C"/>
    <property type="match status" value="1"/>
</dbReference>
<feature type="domain" description="Mur ligase N-terminal catalytic" evidence="15">
    <location>
        <begin position="8"/>
        <end position="106"/>
    </location>
</feature>
<reference evidence="19" key="1">
    <citation type="submission" date="2017-11" db="EMBL/GenBank/DDBJ databases">
        <authorList>
            <person name="Chan K.G."/>
            <person name="Lee L.S."/>
        </authorList>
    </citation>
    <scope>NUCLEOTIDE SEQUENCE [LARGE SCALE GENOMIC DNA]</scope>
    <source>
        <strain evidence="19">DSM 100970</strain>
    </source>
</reference>
<evidence type="ECO:0000256" key="6">
    <source>
        <dbReference type="ARBA" id="ARBA00022618"/>
    </source>
</evidence>
<dbReference type="InterPro" id="IPR004101">
    <property type="entry name" value="Mur_ligase_C"/>
</dbReference>
<comment type="similarity">
    <text evidence="14">Belongs to the MurCDEF family.</text>
</comment>
<evidence type="ECO:0000256" key="8">
    <source>
        <dbReference type="ARBA" id="ARBA00022840"/>
    </source>
</evidence>
<comment type="pathway">
    <text evidence="2 14">Cell wall biogenesis; peptidoglycan biosynthesis.</text>
</comment>
<dbReference type="Proteomes" id="UP000236655">
    <property type="component" value="Chromosome"/>
</dbReference>
<feature type="domain" description="Mur ligase central" evidence="17">
    <location>
        <begin position="110"/>
        <end position="291"/>
    </location>
</feature>
<evidence type="ECO:0000256" key="3">
    <source>
        <dbReference type="ARBA" id="ARBA00012211"/>
    </source>
</evidence>
<dbReference type="InterPro" id="IPR036615">
    <property type="entry name" value="Mur_ligase_C_dom_sf"/>
</dbReference>
<feature type="domain" description="Mur ligase C-terminal" evidence="16">
    <location>
        <begin position="323"/>
        <end position="448"/>
    </location>
</feature>
<proteinExistence type="inferred from homology"/>
<name>A0A2I7N451_9NEIS</name>
<dbReference type="InterPro" id="IPR013221">
    <property type="entry name" value="Mur_ligase_cen"/>
</dbReference>
<keyword evidence="12 14" id="KW-0961">Cell wall biogenesis/degradation</keyword>
<dbReference type="InterPro" id="IPR036565">
    <property type="entry name" value="Mur-like_cat_sf"/>
</dbReference>
<keyword evidence="8 14" id="KW-0067">ATP-binding</keyword>
<keyword evidence="7 14" id="KW-0547">Nucleotide-binding</keyword>
<organism evidence="18 19">
    <name type="scientific">Aquella oligotrophica</name>
    <dbReference type="NCBI Taxonomy" id="2067065"/>
    <lineage>
        <taxon>Bacteria</taxon>
        <taxon>Pseudomonadati</taxon>
        <taxon>Pseudomonadota</taxon>
        <taxon>Betaproteobacteria</taxon>
        <taxon>Neisseriales</taxon>
        <taxon>Neisseriaceae</taxon>
        <taxon>Aquella</taxon>
    </lineage>
</organism>
<evidence type="ECO:0000256" key="14">
    <source>
        <dbReference type="HAMAP-Rule" id="MF_00046"/>
    </source>
</evidence>
<dbReference type="PANTHER" id="PTHR43445:SF3">
    <property type="entry name" value="UDP-N-ACETYLMURAMATE--L-ALANINE LIGASE"/>
    <property type="match status" value="1"/>
</dbReference>
<dbReference type="GO" id="GO:0008763">
    <property type="term" value="F:UDP-N-acetylmuramate-L-alanine ligase activity"/>
    <property type="evidence" value="ECO:0007669"/>
    <property type="project" value="UniProtKB-UniRule"/>
</dbReference>
<evidence type="ECO:0000256" key="5">
    <source>
        <dbReference type="ARBA" id="ARBA00022598"/>
    </source>
</evidence>
<keyword evidence="19" id="KW-1185">Reference proteome</keyword>
<evidence type="ECO:0000256" key="13">
    <source>
        <dbReference type="ARBA" id="ARBA00047833"/>
    </source>
</evidence>
<evidence type="ECO:0000259" key="15">
    <source>
        <dbReference type="Pfam" id="PF01225"/>
    </source>
</evidence>
<dbReference type="OrthoDB" id="9804126at2"/>
<evidence type="ECO:0000256" key="12">
    <source>
        <dbReference type="ARBA" id="ARBA00023316"/>
    </source>
</evidence>
<dbReference type="NCBIfam" id="TIGR01082">
    <property type="entry name" value="murC"/>
    <property type="match status" value="1"/>
</dbReference>
<dbReference type="Gene3D" id="3.40.50.720">
    <property type="entry name" value="NAD(P)-binding Rossmann-like Domain"/>
    <property type="match status" value="1"/>
</dbReference>
<evidence type="ECO:0000256" key="2">
    <source>
        <dbReference type="ARBA" id="ARBA00004752"/>
    </source>
</evidence>
<evidence type="ECO:0000256" key="9">
    <source>
        <dbReference type="ARBA" id="ARBA00022960"/>
    </source>
</evidence>
<comment type="subcellular location">
    <subcellularLocation>
        <location evidence="1 14">Cytoplasm</location>
    </subcellularLocation>
</comment>
<keyword evidence="4 14" id="KW-0963">Cytoplasm</keyword>
<dbReference type="InterPro" id="IPR005758">
    <property type="entry name" value="UDP-N-AcMur_Ala_ligase_MurC"/>
</dbReference>
<dbReference type="Pfam" id="PF08245">
    <property type="entry name" value="Mur_ligase_M"/>
    <property type="match status" value="1"/>
</dbReference>
<dbReference type="GO" id="GO:0051301">
    <property type="term" value="P:cell division"/>
    <property type="evidence" value="ECO:0007669"/>
    <property type="project" value="UniProtKB-KW"/>
</dbReference>
<evidence type="ECO:0000256" key="1">
    <source>
        <dbReference type="ARBA" id="ARBA00004496"/>
    </source>
</evidence>
<evidence type="ECO:0000313" key="19">
    <source>
        <dbReference type="Proteomes" id="UP000236655"/>
    </source>
</evidence>
<dbReference type="InterPro" id="IPR000713">
    <property type="entry name" value="Mur_ligase_N"/>
</dbReference>
<comment type="function">
    <text evidence="14">Cell wall formation.</text>
</comment>
<dbReference type="PANTHER" id="PTHR43445">
    <property type="entry name" value="UDP-N-ACETYLMURAMATE--L-ALANINE LIGASE-RELATED"/>
    <property type="match status" value="1"/>
</dbReference>
<evidence type="ECO:0000256" key="7">
    <source>
        <dbReference type="ARBA" id="ARBA00022741"/>
    </source>
</evidence>
<keyword evidence="6 14" id="KW-0132">Cell division</keyword>
<protein>
    <recommendedName>
        <fullName evidence="3 14">UDP-N-acetylmuramate--L-alanine ligase</fullName>
        <ecNumber evidence="3 14">6.3.2.8</ecNumber>
    </recommendedName>
    <alternativeName>
        <fullName evidence="14">UDP-N-acetylmuramoyl-L-alanine synthetase</fullName>
    </alternativeName>
</protein>
<dbReference type="Gene3D" id="3.40.1190.10">
    <property type="entry name" value="Mur-like, catalytic domain"/>
    <property type="match status" value="1"/>
</dbReference>
<keyword evidence="11 14" id="KW-0131">Cell cycle</keyword>
<comment type="catalytic activity">
    <reaction evidence="13 14">
        <text>UDP-N-acetyl-alpha-D-muramate + L-alanine + ATP = UDP-N-acetyl-alpha-D-muramoyl-L-alanine + ADP + phosphate + H(+)</text>
        <dbReference type="Rhea" id="RHEA:23372"/>
        <dbReference type="ChEBI" id="CHEBI:15378"/>
        <dbReference type="ChEBI" id="CHEBI:30616"/>
        <dbReference type="ChEBI" id="CHEBI:43474"/>
        <dbReference type="ChEBI" id="CHEBI:57972"/>
        <dbReference type="ChEBI" id="CHEBI:70757"/>
        <dbReference type="ChEBI" id="CHEBI:83898"/>
        <dbReference type="ChEBI" id="CHEBI:456216"/>
        <dbReference type="EC" id="6.3.2.8"/>
    </reaction>
</comment>
<dbReference type="HAMAP" id="MF_00046">
    <property type="entry name" value="MurC"/>
    <property type="match status" value="1"/>
</dbReference>
<dbReference type="SUPFAM" id="SSF53623">
    <property type="entry name" value="MurD-like peptide ligases, catalytic domain"/>
    <property type="match status" value="1"/>
</dbReference>
<dbReference type="SUPFAM" id="SSF51984">
    <property type="entry name" value="MurCD N-terminal domain"/>
    <property type="match status" value="1"/>
</dbReference>
<evidence type="ECO:0000259" key="16">
    <source>
        <dbReference type="Pfam" id="PF02875"/>
    </source>
</evidence>
<keyword evidence="5 14" id="KW-0436">Ligase</keyword>
<dbReference type="UniPathway" id="UPA00219"/>
<dbReference type="KEGG" id="nba:CUN60_02570"/>
<dbReference type="SUPFAM" id="SSF53244">
    <property type="entry name" value="MurD-like peptide ligases, peptide-binding domain"/>
    <property type="match status" value="1"/>
</dbReference>
<dbReference type="GO" id="GO:0005737">
    <property type="term" value="C:cytoplasm"/>
    <property type="evidence" value="ECO:0007669"/>
    <property type="project" value="UniProtKB-SubCell"/>
</dbReference>
<evidence type="ECO:0000313" key="18">
    <source>
        <dbReference type="EMBL" id="AUR51234.1"/>
    </source>
</evidence>
<dbReference type="RefSeq" id="WP_102950534.1">
    <property type="nucleotide sequence ID" value="NZ_CP024847.1"/>
</dbReference>
<dbReference type="Pfam" id="PF01225">
    <property type="entry name" value="Mur_ligase"/>
    <property type="match status" value="1"/>
</dbReference>
<dbReference type="InterPro" id="IPR050061">
    <property type="entry name" value="MurCDEF_pg_biosynth"/>
</dbReference>
<dbReference type="Gene3D" id="3.90.190.20">
    <property type="entry name" value="Mur ligase, C-terminal domain"/>
    <property type="match status" value="1"/>
</dbReference>
<dbReference type="EMBL" id="CP024847">
    <property type="protein sequence ID" value="AUR51234.1"/>
    <property type="molecule type" value="Genomic_DNA"/>
</dbReference>
<dbReference type="GO" id="GO:0071555">
    <property type="term" value="P:cell wall organization"/>
    <property type="evidence" value="ECO:0007669"/>
    <property type="project" value="UniProtKB-KW"/>
</dbReference>
<dbReference type="EC" id="6.3.2.8" evidence="3 14"/>
<dbReference type="GO" id="GO:0009252">
    <property type="term" value="P:peptidoglycan biosynthetic process"/>
    <property type="evidence" value="ECO:0007669"/>
    <property type="project" value="UniProtKB-UniRule"/>
</dbReference>
<dbReference type="GO" id="GO:0008360">
    <property type="term" value="P:regulation of cell shape"/>
    <property type="evidence" value="ECO:0007669"/>
    <property type="project" value="UniProtKB-KW"/>
</dbReference>
<gene>
    <name evidence="14" type="primary">murC</name>
    <name evidence="18" type="ORF">CUN60_02570</name>
</gene>
<evidence type="ECO:0000256" key="4">
    <source>
        <dbReference type="ARBA" id="ARBA00022490"/>
    </source>
</evidence>
<evidence type="ECO:0000256" key="11">
    <source>
        <dbReference type="ARBA" id="ARBA00023306"/>
    </source>
</evidence>